<name>A0A1T2L1K1_9GAMM</name>
<dbReference type="RefSeq" id="WP_078484720.1">
    <property type="nucleotide sequence ID" value="NZ_MPRL01000072.1"/>
</dbReference>
<accession>A0A1T2L1K1</accession>
<protein>
    <submittedName>
        <fullName evidence="1">Uncharacterized protein</fullName>
    </submittedName>
</protein>
<dbReference type="Proteomes" id="UP000191110">
    <property type="component" value="Unassembled WGS sequence"/>
</dbReference>
<evidence type="ECO:0000313" key="1">
    <source>
        <dbReference type="EMBL" id="OOZ38826.1"/>
    </source>
</evidence>
<comment type="caution">
    <text evidence="1">The sequence shown here is derived from an EMBL/GenBank/DDBJ whole genome shotgun (WGS) entry which is preliminary data.</text>
</comment>
<gene>
    <name evidence="1" type="ORF">BOW53_14055</name>
</gene>
<dbReference type="OrthoDB" id="7052199at2"/>
<evidence type="ECO:0000313" key="2">
    <source>
        <dbReference type="Proteomes" id="UP000191110"/>
    </source>
</evidence>
<keyword evidence="2" id="KW-1185">Reference proteome</keyword>
<dbReference type="AlphaFoldDB" id="A0A1T2L1K1"/>
<dbReference type="EMBL" id="MPRL01000072">
    <property type="protein sequence ID" value="OOZ38826.1"/>
    <property type="molecule type" value="Genomic_DNA"/>
</dbReference>
<reference evidence="1 2" key="1">
    <citation type="submission" date="2016-11" db="EMBL/GenBank/DDBJ databases">
        <title>Mixed transmission modes and dynamic genome evolution in an obligate animal-bacterial symbiosis.</title>
        <authorList>
            <person name="Russell S.L."/>
            <person name="Corbett-Detig R.B."/>
            <person name="Cavanaugh C.M."/>
        </authorList>
    </citation>
    <scope>NUCLEOTIDE SEQUENCE [LARGE SCALE GENOMIC DNA]</scope>
    <source>
        <strain evidence="1">Sveles-Q1</strain>
    </source>
</reference>
<proteinExistence type="predicted"/>
<organism evidence="1 2">
    <name type="scientific">Solemya pervernicosa gill symbiont</name>
    <dbReference type="NCBI Taxonomy" id="642797"/>
    <lineage>
        <taxon>Bacteria</taxon>
        <taxon>Pseudomonadati</taxon>
        <taxon>Pseudomonadota</taxon>
        <taxon>Gammaproteobacteria</taxon>
        <taxon>sulfur-oxidizing symbionts</taxon>
    </lineage>
</organism>
<sequence length="637" mass="70842">MEQILEIRDGCSTPAQLLKSLAFAKYLNIYKMEFIRELQGRDERQRSEAQQKIGFIEHVGITEIVALLDEPAPTDSEQLEKARALVRFLDGAYHHFRSTAYSRLVRLQNAVVSSGSETPDTVKDKVTEKSQALSDLILETRRQLMQKVGLEVGVRRTWGMDATPNVTAGEISGHYLNLPADYTSLAHVPLTIAADIKTGVDYSTPSNKRANPFYELDYNPFNESNFVAKEWVSVPLQVGRSLIVAYINKSRGSIEMEPGLLNLFPFASIDEIKSNRRPDGIFIFGDPNAGDNDLGYFWDEKNQMLIGMVPDRDELKYFGYSKKPILTLHNVLAIRNGEMPLHCGCTRNVVRFDGEGEPYIAEMVVKADDMGRVALEKGDDNLARLMFFGTETGAFACLDGFSEHAKTKMIGQEVGYNKETGSNARQIVPVTDEAEVAQGHVLDALLYMNNFALIEEGECTVDTNMSVETAIEHFRLGERVAAGSTKTHRGAKESSYWANPFPLLVDNDGTVLHPDLYEKYKENEGQFIGEMKALADRGEMRVGVAHSQLMAGVYSGNSDEDLTRCGYGDRDDVEQVAPVRLGQDLIHLIKQCGREKRDRLGGNVEEVNITIALVGDSRTGKSETAEKMEGILSLSLI</sequence>